<protein>
    <recommendedName>
        <fullName evidence="3">C2H2-type domain-containing protein</fullName>
    </recommendedName>
</protein>
<proteinExistence type="predicted"/>
<dbReference type="InterPro" id="IPR036236">
    <property type="entry name" value="Znf_C2H2_sf"/>
</dbReference>
<reference evidence="4" key="2">
    <citation type="submission" date="2023-06" db="EMBL/GenBank/DDBJ databases">
        <authorList>
            <consortium name="Lawrence Berkeley National Laboratory"/>
            <person name="Mondo S.J."/>
            <person name="Hensen N."/>
            <person name="Bonometti L."/>
            <person name="Westerberg I."/>
            <person name="Brannstrom I.O."/>
            <person name="Guillou S."/>
            <person name="Cros-Aarteil S."/>
            <person name="Calhoun S."/>
            <person name="Haridas S."/>
            <person name="Kuo A."/>
            <person name="Pangilinan J."/>
            <person name="Riley R."/>
            <person name="Labutti K."/>
            <person name="Andreopoulos B."/>
            <person name="Lipzen A."/>
            <person name="Chen C."/>
            <person name="Yanf M."/>
            <person name="Daum C."/>
            <person name="Ng V."/>
            <person name="Clum A."/>
            <person name="Steindorff A."/>
            <person name="Ohm R."/>
            <person name="Martin F."/>
            <person name="Silar P."/>
            <person name="Natvig D."/>
            <person name="Lalanne C."/>
            <person name="Gautier V."/>
            <person name="Ament-Velasquez S.L."/>
            <person name="Kruys A."/>
            <person name="Hutchinson M.I."/>
            <person name="Powell A.J."/>
            <person name="Barry K."/>
            <person name="Miller A.N."/>
            <person name="Grigoriev I.V."/>
            <person name="Debuchy R."/>
            <person name="Gladieux P."/>
            <person name="Thoren M.H."/>
            <person name="Johannesson H."/>
        </authorList>
    </citation>
    <scope>NUCLEOTIDE SEQUENCE</scope>
    <source>
        <strain evidence="4">PSN324</strain>
    </source>
</reference>
<keyword evidence="5" id="KW-1185">Reference proteome</keyword>
<evidence type="ECO:0000313" key="4">
    <source>
        <dbReference type="EMBL" id="KAK4463201.1"/>
    </source>
</evidence>
<sequence length="321" mass="35685">MEEETSFWSSDEGYPWSEEDLQNRLASRLAYFDGLDWNQEFTTESCGESFDISAHETLGLDSSALSSPTPPADLDGFAFDFRQGVPTEYSGESCENSANQIMEPDLTLNSFTRVPGLHTPSEQWPDSYTPFNHFTTPNSSNMTCTPSSGCAVSSFGNSSISSEFPCLSPEPLAAVTSTPPFGGLLDMVLFDQNIQTDPVQYDAVISPSIMTNAQGLPPESSALKSALPQQRRRSGTPARERRKIEKPIQCQVCGKGWAYKSDRDRHILANHPERAHEFSVSTLRHTCLLCDTTFSRKDHKVRHDQRIHGAPKAIRGSRRKR</sequence>
<evidence type="ECO:0000313" key="5">
    <source>
        <dbReference type="Proteomes" id="UP001321749"/>
    </source>
</evidence>
<dbReference type="Proteomes" id="UP001321749">
    <property type="component" value="Unassembled WGS sequence"/>
</dbReference>
<feature type="domain" description="C2H2-type" evidence="3">
    <location>
        <begin position="285"/>
        <end position="313"/>
    </location>
</feature>
<name>A0AAV9HTU5_9PEZI</name>
<gene>
    <name evidence="4" type="ORF">QBC42DRAFT_70198</name>
</gene>
<dbReference type="AlphaFoldDB" id="A0AAV9HTU5"/>
<evidence type="ECO:0000256" key="2">
    <source>
        <dbReference type="SAM" id="MobiDB-lite"/>
    </source>
</evidence>
<dbReference type="SMART" id="SM00355">
    <property type="entry name" value="ZnF_C2H2"/>
    <property type="match status" value="2"/>
</dbReference>
<comment type="caution">
    <text evidence="4">The sequence shown here is derived from an EMBL/GenBank/DDBJ whole genome shotgun (WGS) entry which is preliminary data.</text>
</comment>
<dbReference type="Gene3D" id="3.30.160.60">
    <property type="entry name" value="Classic Zinc Finger"/>
    <property type="match status" value="1"/>
</dbReference>
<evidence type="ECO:0000259" key="3">
    <source>
        <dbReference type="PROSITE" id="PS50157"/>
    </source>
</evidence>
<feature type="region of interest" description="Disordered" evidence="2">
    <location>
        <begin position="212"/>
        <end position="245"/>
    </location>
</feature>
<dbReference type="GO" id="GO:0008270">
    <property type="term" value="F:zinc ion binding"/>
    <property type="evidence" value="ECO:0007669"/>
    <property type="project" value="UniProtKB-KW"/>
</dbReference>
<dbReference type="EMBL" id="MU864962">
    <property type="protein sequence ID" value="KAK4463201.1"/>
    <property type="molecule type" value="Genomic_DNA"/>
</dbReference>
<dbReference type="PROSITE" id="PS50157">
    <property type="entry name" value="ZINC_FINGER_C2H2_2"/>
    <property type="match status" value="1"/>
</dbReference>
<keyword evidence="1" id="KW-0479">Metal-binding</keyword>
<evidence type="ECO:0000256" key="1">
    <source>
        <dbReference type="PROSITE-ProRule" id="PRU00042"/>
    </source>
</evidence>
<dbReference type="InterPro" id="IPR013087">
    <property type="entry name" value="Znf_C2H2_type"/>
</dbReference>
<feature type="region of interest" description="Disordered" evidence="2">
    <location>
        <begin position="301"/>
        <end position="321"/>
    </location>
</feature>
<reference evidence="4" key="1">
    <citation type="journal article" date="2023" name="Mol. Phylogenet. Evol.">
        <title>Genome-scale phylogeny and comparative genomics of the fungal order Sordariales.</title>
        <authorList>
            <person name="Hensen N."/>
            <person name="Bonometti L."/>
            <person name="Westerberg I."/>
            <person name="Brannstrom I.O."/>
            <person name="Guillou S."/>
            <person name="Cros-Aarteil S."/>
            <person name="Calhoun S."/>
            <person name="Haridas S."/>
            <person name="Kuo A."/>
            <person name="Mondo S."/>
            <person name="Pangilinan J."/>
            <person name="Riley R."/>
            <person name="LaButti K."/>
            <person name="Andreopoulos B."/>
            <person name="Lipzen A."/>
            <person name="Chen C."/>
            <person name="Yan M."/>
            <person name="Daum C."/>
            <person name="Ng V."/>
            <person name="Clum A."/>
            <person name="Steindorff A."/>
            <person name="Ohm R.A."/>
            <person name="Martin F."/>
            <person name="Silar P."/>
            <person name="Natvig D.O."/>
            <person name="Lalanne C."/>
            <person name="Gautier V."/>
            <person name="Ament-Velasquez S.L."/>
            <person name="Kruys A."/>
            <person name="Hutchinson M.I."/>
            <person name="Powell A.J."/>
            <person name="Barry K."/>
            <person name="Miller A.N."/>
            <person name="Grigoriev I.V."/>
            <person name="Debuchy R."/>
            <person name="Gladieux P."/>
            <person name="Hiltunen Thoren M."/>
            <person name="Johannesson H."/>
        </authorList>
    </citation>
    <scope>NUCLEOTIDE SEQUENCE</scope>
    <source>
        <strain evidence="4">PSN324</strain>
    </source>
</reference>
<keyword evidence="1" id="KW-0863">Zinc-finger</keyword>
<keyword evidence="1" id="KW-0862">Zinc</keyword>
<dbReference type="PROSITE" id="PS00028">
    <property type="entry name" value="ZINC_FINGER_C2H2_1"/>
    <property type="match status" value="2"/>
</dbReference>
<dbReference type="SUPFAM" id="SSF57667">
    <property type="entry name" value="beta-beta-alpha zinc fingers"/>
    <property type="match status" value="1"/>
</dbReference>
<organism evidence="4 5">
    <name type="scientific">Cladorrhinum samala</name>
    <dbReference type="NCBI Taxonomy" id="585594"/>
    <lineage>
        <taxon>Eukaryota</taxon>
        <taxon>Fungi</taxon>
        <taxon>Dikarya</taxon>
        <taxon>Ascomycota</taxon>
        <taxon>Pezizomycotina</taxon>
        <taxon>Sordariomycetes</taxon>
        <taxon>Sordariomycetidae</taxon>
        <taxon>Sordariales</taxon>
        <taxon>Podosporaceae</taxon>
        <taxon>Cladorrhinum</taxon>
    </lineage>
</organism>
<accession>A0AAV9HTU5</accession>